<dbReference type="KEGG" id="nag:AArcMg_2107"/>
<protein>
    <submittedName>
        <fullName evidence="1">Uncharacterized protein</fullName>
    </submittedName>
</protein>
<dbReference type="AlphaFoldDB" id="A0A346PRG0"/>
<evidence type="ECO:0000313" key="2">
    <source>
        <dbReference type="Proteomes" id="UP000258613"/>
    </source>
</evidence>
<dbReference type="EMBL" id="CP027033">
    <property type="protein sequence ID" value="AXR82105.1"/>
    <property type="molecule type" value="Genomic_DNA"/>
</dbReference>
<evidence type="ECO:0000313" key="1">
    <source>
        <dbReference type="EMBL" id="AXR82105.1"/>
    </source>
</evidence>
<dbReference type="Proteomes" id="UP000258613">
    <property type="component" value="Chromosome"/>
</dbReference>
<gene>
    <name evidence="1" type="ORF">AArcMg_2107</name>
</gene>
<reference evidence="2" key="1">
    <citation type="submission" date="2018-02" db="EMBL/GenBank/DDBJ databases">
        <title>Phenotypic and genomic properties of facultatively anaerobic sulfur-reducing natronoarchaea from hypersaline soda lakes.</title>
        <authorList>
            <person name="Sorokin D.Y."/>
            <person name="Kublanov I.V."/>
            <person name="Roman P."/>
            <person name="Sinninghe Damste J.S."/>
            <person name="Golyshin P.N."/>
            <person name="Rojo D."/>
            <person name="Ciordia S."/>
            <person name="Mena M.D.C."/>
            <person name="Ferrer M."/>
            <person name="Messina E."/>
            <person name="Smedile F."/>
            <person name="La Spada G."/>
            <person name="La Cono V."/>
            <person name="Yakimov M.M."/>
        </authorList>
    </citation>
    <scope>NUCLEOTIDE SEQUENCE [LARGE SCALE GENOMIC DNA]</scope>
    <source>
        <strain evidence="2">AArc-Mg</strain>
    </source>
</reference>
<name>A0A346PRG0_9EURY</name>
<keyword evidence="2" id="KW-1185">Reference proteome</keyword>
<proteinExistence type="predicted"/>
<sequence>MTDIENWKDDRGHNVWTDELGFTDLGTDKREEIKEEVKDIISNLGETHPDIFEDKEISPADYQRELDTAIHSIDGKIKAERGKASEKVVREVFLDPAKEKGYLDYTDQRGEERIDFKGRILEADEAFSMDVKGGEGQSLAHLLVPSNTDVLTVWSERKSRNTKSPDRRLNEVINRVVRWAINHDQDLSLMIIRDPKAGARTDDNKVIPDVVVFPKQFPSPENPSPEFPDLDDIELLGILYEVMTGNGDVYSEQNQKHIWWHDLEYVNQNGEGRVEKEIYNAYDNSISLITQAIHFDRISDVE</sequence>
<dbReference type="RefSeq" id="WP_228443391.1">
    <property type="nucleotide sequence ID" value="NZ_CP027033.1"/>
</dbReference>
<organism evidence="1 2">
    <name type="scientific">Natrarchaeobaculum sulfurireducens</name>
    <dbReference type="NCBI Taxonomy" id="2044521"/>
    <lineage>
        <taxon>Archaea</taxon>
        <taxon>Methanobacteriati</taxon>
        <taxon>Methanobacteriota</taxon>
        <taxon>Stenosarchaea group</taxon>
        <taxon>Halobacteria</taxon>
        <taxon>Halobacteriales</taxon>
        <taxon>Natrialbaceae</taxon>
        <taxon>Natrarchaeobaculum</taxon>
    </lineage>
</organism>
<accession>A0A346PRG0</accession>
<dbReference type="GeneID" id="37642596"/>